<comment type="similarity">
    <text evidence="4">Belongs to the complex I NDUFS5 subunit family.</text>
</comment>
<comment type="function">
    <text evidence="1">Accessory subunit of the mitochondrial membrane respiratory chain NADH dehydrogenase (Complex I), that is believed not to be involved in catalysis. Complex I functions in the transfer of electrons from NADH to the respiratory chain. The immediate electron acceptor for the enzyme is believed to be ubiquinone.</text>
</comment>
<dbReference type="AlphaFoldDB" id="A0A6A7C006"/>
<comment type="subcellular location">
    <subcellularLocation>
        <location evidence="3">Mitochondrion inner membrane</location>
        <topology evidence="3">Peripheral membrane protein</topology>
    </subcellularLocation>
    <subcellularLocation>
        <location evidence="2">Mitochondrion intermembrane space</location>
    </subcellularLocation>
</comment>
<evidence type="ECO:0000256" key="9">
    <source>
        <dbReference type="ARBA" id="ARBA00022792"/>
    </source>
</evidence>
<keyword evidence="13 16" id="KW-1015">Disulfide bond</keyword>
<dbReference type="OrthoDB" id="9992197at2759"/>
<evidence type="ECO:0000256" key="4">
    <source>
        <dbReference type="ARBA" id="ARBA00007372"/>
    </source>
</evidence>
<dbReference type="InterPro" id="IPR019342">
    <property type="entry name" value="NADH_UbQ_OxRdtase_FeS-su5"/>
</dbReference>
<protein>
    <recommendedName>
        <fullName evidence="6">NADH dehydrogenase [ubiquinone] iron-sulfur protein 5</fullName>
    </recommendedName>
    <alternativeName>
        <fullName evidence="14">Complex I-15 kDa</fullName>
    </alternativeName>
    <alternativeName>
        <fullName evidence="15">NADH-ubiquinone oxidoreductase 15 kDa subunit</fullName>
    </alternativeName>
</protein>
<keyword evidence="11" id="KW-0496">Mitochondrion</keyword>
<feature type="disulfide bond" evidence="16">
    <location>
        <begin position="24"/>
        <end position="40"/>
    </location>
</feature>
<feature type="disulfide bond" evidence="16">
    <location>
        <begin position="14"/>
        <end position="50"/>
    </location>
</feature>
<evidence type="ECO:0000256" key="6">
    <source>
        <dbReference type="ARBA" id="ARBA00013482"/>
    </source>
</evidence>
<dbReference type="CDD" id="cd24141">
    <property type="entry name" value="NDUFS5-like"/>
    <property type="match status" value="1"/>
</dbReference>
<accession>A0A6A7C006</accession>
<evidence type="ECO:0000256" key="14">
    <source>
        <dbReference type="ARBA" id="ARBA00031222"/>
    </source>
</evidence>
<keyword evidence="12" id="KW-0472">Membrane</keyword>
<evidence type="ECO:0000256" key="16">
    <source>
        <dbReference type="PIRSR" id="PIRSR619342-50"/>
    </source>
</evidence>
<keyword evidence="7" id="KW-0813">Transport</keyword>
<evidence type="ECO:0000256" key="3">
    <source>
        <dbReference type="ARBA" id="ARBA00004637"/>
    </source>
</evidence>
<name>A0A6A7C006_9PEZI</name>
<evidence type="ECO:0000256" key="11">
    <source>
        <dbReference type="ARBA" id="ARBA00023128"/>
    </source>
</evidence>
<dbReference type="Proteomes" id="UP000799421">
    <property type="component" value="Unassembled WGS sequence"/>
</dbReference>
<gene>
    <name evidence="17" type="ORF">K470DRAFT_247056</name>
</gene>
<evidence type="ECO:0000256" key="15">
    <source>
        <dbReference type="ARBA" id="ARBA00032739"/>
    </source>
</evidence>
<reference evidence="17" key="1">
    <citation type="journal article" date="2020" name="Stud. Mycol.">
        <title>101 Dothideomycetes genomes: a test case for predicting lifestyles and emergence of pathogens.</title>
        <authorList>
            <person name="Haridas S."/>
            <person name="Albert R."/>
            <person name="Binder M."/>
            <person name="Bloem J."/>
            <person name="Labutti K."/>
            <person name="Salamov A."/>
            <person name="Andreopoulos B."/>
            <person name="Baker S."/>
            <person name="Barry K."/>
            <person name="Bills G."/>
            <person name="Bluhm B."/>
            <person name="Cannon C."/>
            <person name="Castanera R."/>
            <person name="Culley D."/>
            <person name="Daum C."/>
            <person name="Ezra D."/>
            <person name="Gonzalez J."/>
            <person name="Henrissat B."/>
            <person name="Kuo A."/>
            <person name="Liang C."/>
            <person name="Lipzen A."/>
            <person name="Lutzoni F."/>
            <person name="Magnuson J."/>
            <person name="Mondo S."/>
            <person name="Nolan M."/>
            <person name="Ohm R."/>
            <person name="Pangilinan J."/>
            <person name="Park H.-J."/>
            <person name="Ramirez L."/>
            <person name="Alfaro M."/>
            <person name="Sun H."/>
            <person name="Tritt A."/>
            <person name="Yoshinaga Y."/>
            <person name="Zwiers L.-H."/>
            <person name="Turgeon B."/>
            <person name="Goodwin S."/>
            <person name="Spatafora J."/>
            <person name="Crous P."/>
            <person name="Grigoriev I."/>
        </authorList>
    </citation>
    <scope>NUCLEOTIDE SEQUENCE</scope>
    <source>
        <strain evidence="17">CBS 480.64</strain>
    </source>
</reference>
<dbReference type="GO" id="GO:0005743">
    <property type="term" value="C:mitochondrial inner membrane"/>
    <property type="evidence" value="ECO:0007669"/>
    <property type="project" value="UniProtKB-SubCell"/>
</dbReference>
<proteinExistence type="inferred from homology"/>
<organism evidence="17 18">
    <name type="scientific">Piedraia hortae CBS 480.64</name>
    <dbReference type="NCBI Taxonomy" id="1314780"/>
    <lineage>
        <taxon>Eukaryota</taxon>
        <taxon>Fungi</taxon>
        <taxon>Dikarya</taxon>
        <taxon>Ascomycota</taxon>
        <taxon>Pezizomycotina</taxon>
        <taxon>Dothideomycetes</taxon>
        <taxon>Dothideomycetidae</taxon>
        <taxon>Capnodiales</taxon>
        <taxon>Piedraiaceae</taxon>
        <taxon>Piedraia</taxon>
    </lineage>
</organism>
<keyword evidence="9" id="KW-0999">Mitochondrion inner membrane</keyword>
<evidence type="ECO:0000256" key="1">
    <source>
        <dbReference type="ARBA" id="ARBA00003195"/>
    </source>
</evidence>
<evidence type="ECO:0000256" key="13">
    <source>
        <dbReference type="ARBA" id="ARBA00023157"/>
    </source>
</evidence>
<evidence type="ECO:0000256" key="8">
    <source>
        <dbReference type="ARBA" id="ARBA00022660"/>
    </source>
</evidence>
<evidence type="ECO:0000256" key="7">
    <source>
        <dbReference type="ARBA" id="ARBA00022448"/>
    </source>
</evidence>
<evidence type="ECO:0000313" key="17">
    <source>
        <dbReference type="EMBL" id="KAF2860713.1"/>
    </source>
</evidence>
<dbReference type="EMBL" id="MU005979">
    <property type="protein sequence ID" value="KAF2860713.1"/>
    <property type="molecule type" value="Genomic_DNA"/>
</dbReference>
<evidence type="ECO:0000256" key="2">
    <source>
        <dbReference type="ARBA" id="ARBA00004569"/>
    </source>
</evidence>
<dbReference type="PANTHER" id="PTHR15224:SF1">
    <property type="entry name" value="NADH DEHYDROGENASE [UBIQUINONE] IRON-SULFUR PROTEIN 5"/>
    <property type="match status" value="1"/>
</dbReference>
<evidence type="ECO:0000256" key="12">
    <source>
        <dbReference type="ARBA" id="ARBA00023136"/>
    </source>
</evidence>
<keyword evidence="8" id="KW-0679">Respiratory chain</keyword>
<keyword evidence="10" id="KW-0249">Electron transport</keyword>
<dbReference type="GO" id="GO:0032981">
    <property type="term" value="P:mitochondrial respiratory chain complex I assembly"/>
    <property type="evidence" value="ECO:0007669"/>
    <property type="project" value="TreeGrafter"/>
</dbReference>
<dbReference type="PANTHER" id="PTHR15224">
    <property type="entry name" value="NADH DEHYDROGENASE [UBIQUINONE] IRON-SULFUR PROTEIN 5"/>
    <property type="match status" value="1"/>
</dbReference>
<evidence type="ECO:0000256" key="10">
    <source>
        <dbReference type="ARBA" id="ARBA00022982"/>
    </source>
</evidence>
<comment type="subunit">
    <text evidence="5">Mammalian complex I is composed of 45 different subunits. This is a component of the iron-sulfur (IP) fragment of the enzyme.</text>
</comment>
<evidence type="ECO:0000256" key="5">
    <source>
        <dbReference type="ARBA" id="ARBA00011261"/>
    </source>
</evidence>
<keyword evidence="18" id="KW-1185">Reference proteome</keyword>
<dbReference type="GO" id="GO:0005758">
    <property type="term" value="C:mitochondrial intermembrane space"/>
    <property type="evidence" value="ECO:0007669"/>
    <property type="project" value="UniProtKB-SubCell"/>
</dbReference>
<evidence type="ECO:0000313" key="18">
    <source>
        <dbReference type="Proteomes" id="UP000799421"/>
    </source>
</evidence>
<sequence>MSSGYGLNGGPSRCIPFWQEFLACYMVSNNEVDKSGRPICGPAMEDYFECLHHKKEAIKTMALQNELRKRELASLKDRPTQSQLVEQYKTLLADIEKHKEGMDRRAPLPSLQTRKQAKELLEGITKDNRQPAAVKG</sequence>